<reference evidence="2" key="2">
    <citation type="submission" date="2020-12" db="EMBL/GenBank/DDBJ databases">
        <title>New Spironucleus salmonicida genome in near-complete chromosomes.</title>
        <authorList>
            <person name="Xu F."/>
            <person name="Kurt Z."/>
            <person name="Jimenez-Gonzalez A."/>
            <person name="Astvaldsson A."/>
            <person name="Andersson J.O."/>
            <person name="Svard S.G."/>
        </authorList>
    </citation>
    <scope>NUCLEOTIDE SEQUENCE</scope>
    <source>
        <strain evidence="2">ATCC 50377</strain>
    </source>
</reference>
<proteinExistence type="predicted"/>
<reference evidence="1 2" key="1">
    <citation type="journal article" date="2014" name="PLoS Genet.">
        <title>The Genome of Spironucleus salmonicida Highlights a Fish Pathogen Adapted to Fluctuating Environments.</title>
        <authorList>
            <person name="Xu F."/>
            <person name="Jerlstrom-Hultqvist J."/>
            <person name="Einarsson E."/>
            <person name="Astvaldsson A."/>
            <person name="Svard S.G."/>
            <person name="Andersson J.O."/>
        </authorList>
    </citation>
    <scope>NUCLEOTIDE SEQUENCE</scope>
    <source>
        <strain evidence="2">ATCC 50377</strain>
    </source>
</reference>
<evidence type="ECO:0000313" key="2">
    <source>
        <dbReference type="EMBL" id="KAH0570554.1"/>
    </source>
</evidence>
<evidence type="ECO:0000313" key="3">
    <source>
        <dbReference type="Proteomes" id="UP000018208"/>
    </source>
</evidence>
<dbReference type="AlphaFoldDB" id="V6LXE5"/>
<dbReference type="VEuPathDB" id="GiardiaDB:SS50377_26834"/>
<evidence type="ECO:0000313" key="1">
    <source>
        <dbReference type="EMBL" id="EST49302.1"/>
    </source>
</evidence>
<sequence length="557" mass="65394">MINVKDVKFCVEMERKEPKKIVCKIDQYESIDLIQPYLEFFENPYNTENIDYSQLYRVVSREDLDRVKEFISVGKQGSKIDIGVPTDSKKFQVFDFFEFLRYRLPKISATSTKPGILNIEVLKYVLIPRACPKPLRRCNYFKFTIKFSIQATSSDAIQQLLTYMPRFNTFKLQDFDFVEYQQATIQNVFIDNIKNIYPSMLLKAAAKAKIEVGDFEYLDDKNIKSKRLVTVDFIQTNKKIIKQIKHLQDPFLVRLPPSKQTRTTTYQPEQIGINILQKNFKDAMFMLVISTFESMTSKIIDKPMEEAFIFIIDQVKGQYKNFDVCGMILQQLKLKKVFNSIKDIQDFKNQFVFFNILDKVFQKDLLVYIISALNYLQGQIIQQTMSKRPGLELQIDDFVFNDQNQLEIITSENITKYSYIDLVYPVLGNNLVKLLQKVEHTKNPVLFTLNQVLKNSKIWPRQFSDNSVIPEAKFRKIYYQLGKIKAFGLNYDVLPEIIDYKWDKIKNFEFQNKGQNQLVSVQFLLSVEQDITAEEIVFMVSGFKLLQSPTDNVKRLE</sequence>
<gene>
    <name evidence="1" type="ORF">SS50377_10526</name>
    <name evidence="2" type="ORF">SS50377_26834</name>
</gene>
<protein>
    <submittedName>
        <fullName evidence="1">Uncharacterized protein</fullName>
    </submittedName>
</protein>
<organism evidence="1">
    <name type="scientific">Spironucleus salmonicida</name>
    <dbReference type="NCBI Taxonomy" id="348837"/>
    <lineage>
        <taxon>Eukaryota</taxon>
        <taxon>Metamonada</taxon>
        <taxon>Diplomonadida</taxon>
        <taxon>Hexamitidae</taxon>
        <taxon>Hexamitinae</taxon>
        <taxon>Spironucleus</taxon>
    </lineage>
</organism>
<accession>V6LXE5</accession>
<dbReference type="EMBL" id="AUWU02000007">
    <property type="protein sequence ID" value="KAH0570554.1"/>
    <property type="molecule type" value="Genomic_DNA"/>
</dbReference>
<dbReference type="Proteomes" id="UP000018208">
    <property type="component" value="Unassembled WGS sequence"/>
</dbReference>
<name>V6LXE5_9EUKA</name>
<dbReference type="EMBL" id="KI545953">
    <property type="protein sequence ID" value="EST49302.1"/>
    <property type="molecule type" value="Genomic_DNA"/>
</dbReference>
<keyword evidence="3" id="KW-1185">Reference proteome</keyword>